<dbReference type="PANTHER" id="PTHR42806">
    <property type="entry name" value="GLYCINE CLEAVAGE SYSTEM P-PROTEIN"/>
    <property type="match status" value="1"/>
</dbReference>
<evidence type="ECO:0000256" key="2">
    <source>
        <dbReference type="ARBA" id="ARBA00023002"/>
    </source>
</evidence>
<comment type="subunit">
    <text evidence="4">The glycine cleavage system is composed of four proteins: P, T, L and H. In this organism, the P 'protein' is a heterodimer of two subunits.</text>
</comment>
<evidence type="ECO:0000313" key="6">
    <source>
        <dbReference type="EMBL" id="HGD13516.1"/>
    </source>
</evidence>
<feature type="domain" description="Glycine cleavage system P-protein N-terminal" evidence="5">
    <location>
        <begin position="3"/>
        <end position="442"/>
    </location>
</feature>
<evidence type="ECO:0000256" key="4">
    <source>
        <dbReference type="HAMAP-Rule" id="MF_00712"/>
    </source>
</evidence>
<dbReference type="Pfam" id="PF02347">
    <property type="entry name" value="GDC-P"/>
    <property type="match status" value="1"/>
</dbReference>
<dbReference type="CDD" id="cd00613">
    <property type="entry name" value="GDC-P"/>
    <property type="match status" value="1"/>
</dbReference>
<accession>A0A7V3V0A5</accession>
<dbReference type="Gene3D" id="3.90.1150.10">
    <property type="entry name" value="Aspartate Aminotransferase, domain 1"/>
    <property type="match status" value="1"/>
</dbReference>
<dbReference type="GO" id="GO:0019464">
    <property type="term" value="P:glycine decarboxylation via glycine cleavage system"/>
    <property type="evidence" value="ECO:0007669"/>
    <property type="project" value="UniProtKB-UniRule"/>
</dbReference>
<dbReference type="GO" id="GO:0009116">
    <property type="term" value="P:nucleoside metabolic process"/>
    <property type="evidence" value="ECO:0007669"/>
    <property type="project" value="InterPro"/>
</dbReference>
<comment type="catalytic activity">
    <reaction evidence="3 4">
        <text>N(6)-[(R)-lipoyl]-L-lysyl-[glycine-cleavage complex H protein] + glycine + H(+) = N(6)-[(R)-S(8)-aminomethyldihydrolipoyl]-L-lysyl-[glycine-cleavage complex H protein] + CO2</text>
        <dbReference type="Rhea" id="RHEA:24304"/>
        <dbReference type="Rhea" id="RHEA-COMP:10494"/>
        <dbReference type="Rhea" id="RHEA-COMP:10495"/>
        <dbReference type="ChEBI" id="CHEBI:15378"/>
        <dbReference type="ChEBI" id="CHEBI:16526"/>
        <dbReference type="ChEBI" id="CHEBI:57305"/>
        <dbReference type="ChEBI" id="CHEBI:83099"/>
        <dbReference type="ChEBI" id="CHEBI:83143"/>
        <dbReference type="EC" id="1.4.4.2"/>
    </reaction>
</comment>
<dbReference type="InterPro" id="IPR015424">
    <property type="entry name" value="PyrdxlP-dep_Trfase"/>
</dbReference>
<organism evidence="6">
    <name type="scientific">candidate division WOR-3 bacterium</name>
    <dbReference type="NCBI Taxonomy" id="2052148"/>
    <lineage>
        <taxon>Bacteria</taxon>
        <taxon>Bacteria division WOR-3</taxon>
    </lineage>
</organism>
<dbReference type="InterPro" id="IPR023010">
    <property type="entry name" value="GcvPA"/>
</dbReference>
<dbReference type="SUPFAM" id="SSF53383">
    <property type="entry name" value="PLP-dependent transferases"/>
    <property type="match status" value="1"/>
</dbReference>
<gene>
    <name evidence="4" type="primary">gcvPA</name>
    <name evidence="6" type="ORF">ENX16_05500</name>
</gene>
<dbReference type="AlphaFoldDB" id="A0A7V3V0A5"/>
<dbReference type="InterPro" id="IPR015422">
    <property type="entry name" value="PyrdxlP-dep_Trfase_small"/>
</dbReference>
<dbReference type="InterPro" id="IPR049315">
    <property type="entry name" value="GDC-P_N"/>
</dbReference>
<dbReference type="EC" id="1.4.4.2" evidence="4"/>
<evidence type="ECO:0000256" key="1">
    <source>
        <dbReference type="ARBA" id="ARBA00003788"/>
    </source>
</evidence>
<proteinExistence type="inferred from homology"/>
<dbReference type="InterPro" id="IPR015421">
    <property type="entry name" value="PyrdxlP-dep_Trfase_major"/>
</dbReference>
<dbReference type="NCBIfam" id="NF001696">
    <property type="entry name" value="PRK00451.1"/>
    <property type="match status" value="1"/>
</dbReference>
<evidence type="ECO:0000259" key="5">
    <source>
        <dbReference type="Pfam" id="PF02347"/>
    </source>
</evidence>
<dbReference type="GO" id="GO:0004375">
    <property type="term" value="F:glycine dehydrogenase (decarboxylating) activity"/>
    <property type="evidence" value="ECO:0007669"/>
    <property type="project" value="UniProtKB-EC"/>
</dbReference>
<name>A0A7V3V0A5_UNCW3</name>
<dbReference type="PIRSF" id="PIRSF006815">
    <property type="entry name" value="GcvPA"/>
    <property type="match status" value="1"/>
</dbReference>
<sequence length="447" mass="49728">MNFTPHTPEDIRLMLEKIGVRNVGELFDTIPAELKLQKELRLPRPLSEPEAIAELTRLAQRNTGTDQLLCFAGAGAYDHYRPAIIDTIISRPEFYTAYTPYQAEVSQGTLQAIYEFQSLICRLFEMEVANASMYDCASALGETVHMARDITGRQRVLVSSTVNPVYRQVINTYARGLNVPITIVPDQEFLTDLNFLKTQITPDTAAVIIQHPNFFGYLEPVREIASQVHNVGALLVVAVDPISLGIIQPPGTYDADIAVAEGQSLGIPLALGGPYLGILTTKKKFIRNMPGRIAARTVDLEGKTGYVLALQTREQHIRRERATSNICTNQALCALAATVYLAWFGREGIKEVARHCLARASYLAGQIANISGFTLPARHRFFKEFVVQTPLPAKDLIAIGIKQGILPGVDLGRFAPEWQNLLLIAVTEKRTRQELDILIEFFKQVRR</sequence>
<dbReference type="Gene3D" id="3.40.640.10">
    <property type="entry name" value="Type I PLP-dependent aspartate aminotransferase-like (Major domain)"/>
    <property type="match status" value="1"/>
</dbReference>
<dbReference type="EMBL" id="DTMZ01000128">
    <property type="protein sequence ID" value="HGD13516.1"/>
    <property type="molecule type" value="Genomic_DNA"/>
</dbReference>
<reference evidence="6" key="1">
    <citation type="journal article" date="2020" name="mSystems">
        <title>Genome- and Community-Level Interaction Insights into Carbon Utilization and Element Cycling Functions of Hydrothermarchaeota in Hydrothermal Sediment.</title>
        <authorList>
            <person name="Zhou Z."/>
            <person name="Liu Y."/>
            <person name="Xu W."/>
            <person name="Pan J."/>
            <person name="Luo Z.H."/>
            <person name="Li M."/>
        </authorList>
    </citation>
    <scope>NUCLEOTIDE SEQUENCE [LARGE SCALE GENOMIC DNA]</scope>
    <source>
        <strain evidence="6">SpSt-914</strain>
    </source>
</reference>
<dbReference type="InterPro" id="IPR020581">
    <property type="entry name" value="GDC_P"/>
</dbReference>
<dbReference type="HAMAP" id="MF_00712">
    <property type="entry name" value="GcvPA"/>
    <property type="match status" value="1"/>
</dbReference>
<comment type="function">
    <text evidence="1 4">The glycine cleavage system catalyzes the degradation of glycine. The P protein binds the alpha-amino group of glycine through its pyridoxal phosphate cofactor; CO(2) is released and the remaining methylamine moiety is then transferred to the lipoamide cofactor of the H protein.</text>
</comment>
<comment type="caution">
    <text evidence="6">The sequence shown here is derived from an EMBL/GenBank/DDBJ whole genome shotgun (WGS) entry which is preliminary data.</text>
</comment>
<comment type="similarity">
    <text evidence="4">Belongs to the GcvP family. N-terminal subunit subfamily.</text>
</comment>
<protein>
    <recommendedName>
        <fullName evidence="4">Probable glycine dehydrogenase (decarboxylating) subunit 1</fullName>
        <ecNumber evidence="4">1.4.4.2</ecNumber>
    </recommendedName>
    <alternativeName>
        <fullName evidence="4">Glycine cleavage system P-protein subunit 1</fullName>
    </alternativeName>
    <alternativeName>
        <fullName evidence="4">Glycine decarboxylase subunit 1</fullName>
    </alternativeName>
    <alternativeName>
        <fullName evidence="4">Glycine dehydrogenase (aminomethyl-transferring) subunit 1</fullName>
    </alternativeName>
</protein>
<evidence type="ECO:0000256" key="3">
    <source>
        <dbReference type="ARBA" id="ARBA00049026"/>
    </source>
</evidence>
<keyword evidence="2 4" id="KW-0560">Oxidoreductase</keyword>
<dbReference type="PANTHER" id="PTHR42806:SF1">
    <property type="entry name" value="GLYCINE DEHYDROGENASE (DECARBOXYLATING)"/>
    <property type="match status" value="1"/>
</dbReference>